<evidence type="ECO:0000313" key="2">
    <source>
        <dbReference type="EMBL" id="KAL2054634.1"/>
    </source>
</evidence>
<organism evidence="2 3">
    <name type="scientific">Lepraria finkii</name>
    <dbReference type="NCBI Taxonomy" id="1340010"/>
    <lineage>
        <taxon>Eukaryota</taxon>
        <taxon>Fungi</taxon>
        <taxon>Dikarya</taxon>
        <taxon>Ascomycota</taxon>
        <taxon>Pezizomycotina</taxon>
        <taxon>Lecanoromycetes</taxon>
        <taxon>OSLEUM clade</taxon>
        <taxon>Lecanoromycetidae</taxon>
        <taxon>Lecanorales</taxon>
        <taxon>Lecanorineae</taxon>
        <taxon>Stereocaulaceae</taxon>
        <taxon>Lepraria</taxon>
    </lineage>
</organism>
<sequence>MRPPYIYLRARFFPHKVRKSLDSDQTPASKLQWYSPPTSTPWYKRVFHAPAATDKPDGIREPAANNYNQPMPKQRWRRPMEKPDSAIWAKDSKEPDLNNSFDLPLQGTRKSGYNDNSNGDEEEADPQFEVFGTYRYHRGWV</sequence>
<accession>A0ABR4BCU4</accession>
<proteinExistence type="predicted"/>
<feature type="region of interest" description="Disordered" evidence="1">
    <location>
        <begin position="53"/>
        <end position="127"/>
    </location>
</feature>
<evidence type="ECO:0000313" key="3">
    <source>
        <dbReference type="Proteomes" id="UP001590951"/>
    </source>
</evidence>
<name>A0ABR4BCU4_9LECA</name>
<gene>
    <name evidence="2" type="ORF">ABVK25_004937</name>
</gene>
<reference evidence="2 3" key="1">
    <citation type="submission" date="2024-09" db="EMBL/GenBank/DDBJ databases">
        <title>Rethinking Asexuality: The Enigmatic Case of Functional Sexual Genes in Lepraria (Stereocaulaceae).</title>
        <authorList>
            <person name="Doellman M."/>
            <person name="Sun Y."/>
            <person name="Barcenas-Pena A."/>
            <person name="Lumbsch H.T."/>
            <person name="Grewe F."/>
        </authorList>
    </citation>
    <scope>NUCLEOTIDE SEQUENCE [LARGE SCALE GENOMIC DNA]</scope>
    <source>
        <strain evidence="2 3">Grewe 0041</strain>
    </source>
</reference>
<evidence type="ECO:0000256" key="1">
    <source>
        <dbReference type="SAM" id="MobiDB-lite"/>
    </source>
</evidence>
<dbReference type="Proteomes" id="UP001590951">
    <property type="component" value="Unassembled WGS sequence"/>
</dbReference>
<feature type="compositionally biased region" description="Basic and acidic residues" evidence="1">
    <location>
        <begin position="78"/>
        <end position="96"/>
    </location>
</feature>
<keyword evidence="3" id="KW-1185">Reference proteome</keyword>
<comment type="caution">
    <text evidence="2">The sequence shown here is derived from an EMBL/GenBank/DDBJ whole genome shotgun (WGS) entry which is preliminary data.</text>
</comment>
<feature type="compositionally biased region" description="Polar residues" evidence="1">
    <location>
        <begin position="108"/>
        <end position="117"/>
    </location>
</feature>
<protein>
    <submittedName>
        <fullName evidence="2">Uncharacterized protein</fullName>
    </submittedName>
</protein>
<dbReference type="EMBL" id="JBHFEH010000014">
    <property type="protein sequence ID" value="KAL2054634.1"/>
    <property type="molecule type" value="Genomic_DNA"/>
</dbReference>